<reference evidence="1 2" key="1">
    <citation type="submission" date="2019-01" db="EMBL/GenBank/DDBJ databases">
        <authorList>
            <person name="Sayadi A."/>
        </authorList>
    </citation>
    <scope>NUCLEOTIDE SEQUENCE [LARGE SCALE GENOMIC DNA]</scope>
</reference>
<sequence>MAVVFLFKISRRKTCYRKGFPFSDIPKVVFVPNFVDLPHCMERDIQPLLNTLCTAEQNAAVHNGSCTALAGALRPSKRPVLTVDSTRRATGVPLCRPSLYRRSGRGPCP</sequence>
<evidence type="ECO:0000313" key="1">
    <source>
        <dbReference type="EMBL" id="VEN55905.1"/>
    </source>
</evidence>
<dbReference type="EMBL" id="CAACVG010010466">
    <property type="protein sequence ID" value="VEN55905.1"/>
    <property type="molecule type" value="Genomic_DNA"/>
</dbReference>
<accession>A0A653D729</accession>
<dbReference type="Proteomes" id="UP000410492">
    <property type="component" value="Unassembled WGS sequence"/>
</dbReference>
<keyword evidence="2" id="KW-1185">Reference proteome</keyword>
<protein>
    <submittedName>
        <fullName evidence="1">Uncharacterized protein</fullName>
    </submittedName>
</protein>
<proteinExistence type="predicted"/>
<dbReference type="AlphaFoldDB" id="A0A653D729"/>
<name>A0A653D729_CALMS</name>
<gene>
    <name evidence="1" type="ORF">CALMAC_LOCUS14954</name>
</gene>
<organism evidence="1 2">
    <name type="scientific">Callosobruchus maculatus</name>
    <name type="common">Southern cowpea weevil</name>
    <name type="synonym">Pulse bruchid</name>
    <dbReference type="NCBI Taxonomy" id="64391"/>
    <lineage>
        <taxon>Eukaryota</taxon>
        <taxon>Metazoa</taxon>
        <taxon>Ecdysozoa</taxon>
        <taxon>Arthropoda</taxon>
        <taxon>Hexapoda</taxon>
        <taxon>Insecta</taxon>
        <taxon>Pterygota</taxon>
        <taxon>Neoptera</taxon>
        <taxon>Endopterygota</taxon>
        <taxon>Coleoptera</taxon>
        <taxon>Polyphaga</taxon>
        <taxon>Cucujiformia</taxon>
        <taxon>Chrysomeloidea</taxon>
        <taxon>Chrysomelidae</taxon>
        <taxon>Bruchinae</taxon>
        <taxon>Bruchini</taxon>
        <taxon>Callosobruchus</taxon>
    </lineage>
</organism>
<evidence type="ECO:0000313" key="2">
    <source>
        <dbReference type="Proteomes" id="UP000410492"/>
    </source>
</evidence>